<dbReference type="AlphaFoldDB" id="N9L619"/>
<feature type="transmembrane region" description="Helical" evidence="1">
    <location>
        <begin position="6"/>
        <end position="25"/>
    </location>
</feature>
<accession>N9L619</accession>
<protein>
    <recommendedName>
        <fullName evidence="4">DUF3592 domain-containing protein</fullName>
    </recommendedName>
</protein>
<reference evidence="2 3" key="1">
    <citation type="submission" date="2013-02" db="EMBL/GenBank/DDBJ databases">
        <title>The Genome Sequence of Acinetobacter sp. ANC 4105.</title>
        <authorList>
            <consortium name="The Broad Institute Genome Sequencing Platform"/>
            <consortium name="The Broad Institute Genome Sequencing Center for Infectious Disease"/>
            <person name="Cerqueira G."/>
            <person name="Feldgarden M."/>
            <person name="Courvalin P."/>
            <person name="Perichon B."/>
            <person name="Grillot-Courvalin C."/>
            <person name="Clermont D."/>
            <person name="Rocha E."/>
            <person name="Yoon E.-J."/>
            <person name="Nemec A."/>
            <person name="Walker B."/>
            <person name="Young S.K."/>
            <person name="Zeng Q."/>
            <person name="Gargeya S."/>
            <person name="Fitzgerald M."/>
            <person name="Haas B."/>
            <person name="Abouelleil A."/>
            <person name="Alvarado L."/>
            <person name="Arachchi H.M."/>
            <person name="Berlin A.M."/>
            <person name="Chapman S.B."/>
            <person name="Dewar J."/>
            <person name="Goldberg J."/>
            <person name="Griggs A."/>
            <person name="Gujja S."/>
            <person name="Hansen M."/>
            <person name="Howarth C."/>
            <person name="Imamovic A."/>
            <person name="Larimer J."/>
            <person name="McCowan C."/>
            <person name="Murphy C."/>
            <person name="Neiman D."/>
            <person name="Pearson M."/>
            <person name="Priest M."/>
            <person name="Roberts A."/>
            <person name="Saif S."/>
            <person name="Shea T."/>
            <person name="Sisk P."/>
            <person name="Sykes S."/>
            <person name="Wortman J."/>
            <person name="Nusbaum C."/>
            <person name="Birren B."/>
        </authorList>
    </citation>
    <scope>NUCLEOTIDE SEQUENCE [LARGE SCALE GENOMIC DNA]</scope>
    <source>
        <strain evidence="2 3">ANC 4105</strain>
    </source>
</reference>
<gene>
    <name evidence="2" type="ORF">F904_01710</name>
</gene>
<sequence>MKKITLYIIITLFLLISVSLLFLCIKKTFFTFTHKNWIKLDKFEITESEVYCSHKPFYRGINRAAYRYIKYKYTINNKVYYVNEDKVFNYYRTSFFESCENLKIKNIQLWNKHNKNGDIKIYVSKEKNIGKIHINENQISLKTSWLSLIVLEIQGVIATIFALILCTLSYLLIKKN</sequence>
<comment type="caution">
    <text evidence="2">The sequence shown here is derived from an EMBL/GenBank/DDBJ whole genome shotgun (WGS) entry which is preliminary data.</text>
</comment>
<keyword evidence="1" id="KW-0812">Transmembrane</keyword>
<keyword evidence="1" id="KW-0472">Membrane</keyword>
<name>N9L619_9GAMM</name>
<dbReference type="eggNOG" id="ENOG5031S16">
    <property type="taxonomic scope" value="Bacteria"/>
</dbReference>
<evidence type="ECO:0008006" key="4">
    <source>
        <dbReference type="Google" id="ProtNLM"/>
    </source>
</evidence>
<dbReference type="PATRIC" id="fig|1217703.3.peg.1650"/>
<keyword evidence="3" id="KW-1185">Reference proteome</keyword>
<proteinExistence type="predicted"/>
<dbReference type="EMBL" id="APRL01000013">
    <property type="protein sequence ID" value="ENW91773.1"/>
    <property type="molecule type" value="Genomic_DNA"/>
</dbReference>
<evidence type="ECO:0000256" key="1">
    <source>
        <dbReference type="SAM" id="Phobius"/>
    </source>
</evidence>
<feature type="transmembrane region" description="Helical" evidence="1">
    <location>
        <begin position="145"/>
        <end position="173"/>
    </location>
</feature>
<evidence type="ECO:0000313" key="3">
    <source>
        <dbReference type="Proteomes" id="UP000013261"/>
    </source>
</evidence>
<evidence type="ECO:0000313" key="2">
    <source>
        <dbReference type="EMBL" id="ENW91773.1"/>
    </source>
</evidence>
<organism evidence="2 3">
    <name type="scientific">Acinetobacter dispersus</name>
    <dbReference type="NCBI Taxonomy" id="70348"/>
    <lineage>
        <taxon>Bacteria</taxon>
        <taxon>Pseudomonadati</taxon>
        <taxon>Pseudomonadota</taxon>
        <taxon>Gammaproteobacteria</taxon>
        <taxon>Moraxellales</taxon>
        <taxon>Moraxellaceae</taxon>
        <taxon>Acinetobacter</taxon>
    </lineage>
</organism>
<dbReference type="HOGENOM" id="CLU_1529379_0_0_6"/>
<keyword evidence="1" id="KW-1133">Transmembrane helix</keyword>
<dbReference type="Proteomes" id="UP000013261">
    <property type="component" value="Unassembled WGS sequence"/>
</dbReference>